<sequence>PEVRSRDSIVEMGKLGFSVDRGGTFTDVCVFREDGSNRVLKLLSEDPANYRDAPTESIRRVLQEEKGLAIPKGAPIPIDEIAWIRMGTTVATNALLERKGERIALLITKGFRDLLYIGNQTRPDIFALDIRMPDVLYEEVYEVDERVIIHDGIEKGEEVKRATNGNKMIIERSLDGNGVRESLSRIRRKGIDAVVVLLLHSHIFPAHELEVGRLAREAGITHVSLSHQIIPMIKAVPRGLTACVDGYLTPKIKEYIAGFTSAFSSPPPVQFMQSDGGLCDVSRFIGSRAILSGPAGGVVGVARTAFDGKKPAIGFDMGGTSTDVCRFAGTFEHVMQSTTAGVIIQIPQLEIKTVAAGGGSRLFFNEGRFVVGPESAGAHPGPACYRKGGPLAITDANLVLGRIKPELFPNIFGESADMPLDKDGAVAAMEKLTAEINEYEVARGNDPLSVEQVALGFLRVANEEMCRPIRALTQAKGYDTKAHVLCCFGGAGGQHACAVARALGIEEVLVHRFSGVLSAYGIALADSVAEAQESSGLTVNEDNLQDISTRLVTLSRSAREKLTVNENEEGRVDIEYFLHLRYARTDCAMMISADWREGISLDPFLHAFTTAYERLFGFTLPDREVIADDVRVRAVQRSTVVTSDLASATGHKCTPFKKERCFFDEGSLETDLYRIEEMFTGHSVEGPAILVDKNSTLLVEPNCLATALADGNIKIVLKGKSSEESSTKVDPIRLSIFSNRFMSLAEQMGQVLQRTSISTNIKERLDFSCAIFGPSGGLVANAPHIPVHLGGMQYAVKFQIEHLGLGGIKRGDVILSNHPRAGGSHLPDFTVITPVFFHSKPHPVFFVANRGHHADIGGLVPGSLPPNATHIDQEGAAFISFKVVDQGVFQEDSLIDQLKAPGKVKDCSPTRNIPDVIADIKAQIAANKKGIELVVDLMEEYGEEVVVAYMQHIMKAAEESVRALLRKVAAETRARTGSTVLKSIDRLDDGTPIVLTVTIYENEGSAVFDFTGTGAECLNCCNTPRAVTMSAVIYCIRCLVGREIPLNEGCLVPIQIVIPPHSLLSPSETAAVGGGNIQTSQRICDVVFKAFGAVSGGQGDMNNVMFGNETMGYYETVGGGAGAGKGFNGRSGVHVHMTNTAITDPEILEDRYPVILREFSLREGSGGRGKWKGGEGLVRKIQFRQPLSLSLLTERRSLAPYALAGGEEGERGRNHLIRANGTVINVGSKCTVNVARGDSLELLTPGGGGYGKEDSNGDKMEV</sequence>
<accession>A0AAN5I131</accession>
<organism evidence="6 7">
    <name type="scientific">Pristionchus mayeri</name>
    <dbReference type="NCBI Taxonomy" id="1317129"/>
    <lineage>
        <taxon>Eukaryota</taxon>
        <taxon>Metazoa</taxon>
        <taxon>Ecdysozoa</taxon>
        <taxon>Nematoda</taxon>
        <taxon>Chromadorea</taxon>
        <taxon>Rhabditida</taxon>
        <taxon>Rhabditina</taxon>
        <taxon>Diplogasteromorpha</taxon>
        <taxon>Diplogasteroidea</taxon>
        <taxon>Neodiplogasteridae</taxon>
        <taxon>Pristionchus</taxon>
    </lineage>
</organism>
<dbReference type="InterPro" id="IPR049517">
    <property type="entry name" value="ACX-like_C"/>
</dbReference>
<feature type="domain" description="Hydantoinase A/oxoprolinase" evidence="2">
    <location>
        <begin position="238"/>
        <end position="530"/>
    </location>
</feature>
<proteinExistence type="inferred from homology"/>
<dbReference type="Proteomes" id="UP001328107">
    <property type="component" value="Unassembled WGS sequence"/>
</dbReference>
<dbReference type="InterPro" id="IPR008040">
    <property type="entry name" value="Hydant_A_N"/>
</dbReference>
<comment type="caution">
    <text evidence="6">The sequence shown here is derived from an EMBL/GenBank/DDBJ whole genome shotgun (WGS) entry which is preliminary data.</text>
</comment>
<reference evidence="7" key="1">
    <citation type="submission" date="2022-10" db="EMBL/GenBank/DDBJ databases">
        <title>Genome assembly of Pristionchus species.</title>
        <authorList>
            <person name="Yoshida K."/>
            <person name="Sommer R.J."/>
        </authorList>
    </citation>
    <scope>NUCLEOTIDE SEQUENCE [LARGE SCALE GENOMIC DNA]</scope>
    <source>
        <strain evidence="7">RS5460</strain>
    </source>
</reference>
<evidence type="ECO:0008006" key="8">
    <source>
        <dbReference type="Google" id="ProtNLM"/>
    </source>
</evidence>
<dbReference type="AlphaFoldDB" id="A0AAN5I131"/>
<gene>
    <name evidence="6" type="ORF">PMAYCL1PPCAC_17521</name>
</gene>
<evidence type="ECO:0000313" key="7">
    <source>
        <dbReference type="Proteomes" id="UP001328107"/>
    </source>
</evidence>
<evidence type="ECO:0000259" key="2">
    <source>
        <dbReference type="Pfam" id="PF01968"/>
    </source>
</evidence>
<dbReference type="Pfam" id="PF02538">
    <property type="entry name" value="Hydantoinase_B"/>
    <property type="match status" value="1"/>
</dbReference>
<evidence type="ECO:0000259" key="3">
    <source>
        <dbReference type="Pfam" id="PF02538"/>
    </source>
</evidence>
<dbReference type="Pfam" id="PF05378">
    <property type="entry name" value="Hydant_A_N"/>
    <property type="match status" value="1"/>
</dbReference>
<dbReference type="PANTHER" id="PTHR11365">
    <property type="entry name" value="5-OXOPROLINASE RELATED"/>
    <property type="match status" value="1"/>
</dbReference>
<dbReference type="Pfam" id="PF01968">
    <property type="entry name" value="Hydantoinase_A"/>
    <property type="match status" value="1"/>
</dbReference>
<dbReference type="EMBL" id="BTRK01000004">
    <property type="protein sequence ID" value="GMR47326.1"/>
    <property type="molecule type" value="Genomic_DNA"/>
</dbReference>
<dbReference type="PANTHER" id="PTHR11365:SF2">
    <property type="entry name" value="5-OXOPROLINASE"/>
    <property type="match status" value="1"/>
</dbReference>
<feature type="domain" description="Acetophenone carboxylase-like C-terminal" evidence="5">
    <location>
        <begin position="547"/>
        <end position="706"/>
    </location>
</feature>
<evidence type="ECO:0000313" key="6">
    <source>
        <dbReference type="EMBL" id="GMR47326.1"/>
    </source>
</evidence>
<protein>
    <recommendedName>
        <fullName evidence="8">Oxoprolinase</fullName>
    </recommendedName>
</protein>
<evidence type="ECO:0000259" key="4">
    <source>
        <dbReference type="Pfam" id="PF05378"/>
    </source>
</evidence>
<dbReference type="GO" id="GO:0005829">
    <property type="term" value="C:cytosol"/>
    <property type="evidence" value="ECO:0007669"/>
    <property type="project" value="TreeGrafter"/>
</dbReference>
<feature type="domain" description="Hydantoinase/oxoprolinase N-terminal" evidence="4">
    <location>
        <begin position="17"/>
        <end position="218"/>
    </location>
</feature>
<dbReference type="GO" id="GO:0017168">
    <property type="term" value="F:5-oxoprolinase (ATP-hydrolyzing) activity"/>
    <property type="evidence" value="ECO:0007669"/>
    <property type="project" value="TreeGrafter"/>
</dbReference>
<dbReference type="InterPro" id="IPR002821">
    <property type="entry name" value="Hydantoinase_A"/>
</dbReference>
<feature type="non-terminal residue" evidence="6">
    <location>
        <position position="1"/>
    </location>
</feature>
<dbReference type="Pfam" id="PF19278">
    <property type="entry name" value="Hydant_A_C"/>
    <property type="match status" value="1"/>
</dbReference>
<feature type="domain" description="Hydantoinase B/oxoprolinase" evidence="3">
    <location>
        <begin position="730"/>
        <end position="1252"/>
    </location>
</feature>
<dbReference type="InterPro" id="IPR045079">
    <property type="entry name" value="Oxoprolinase-like"/>
</dbReference>
<comment type="similarity">
    <text evidence="1">Belongs to the oxoprolinase family.</text>
</comment>
<dbReference type="GO" id="GO:0006749">
    <property type="term" value="P:glutathione metabolic process"/>
    <property type="evidence" value="ECO:0007669"/>
    <property type="project" value="TreeGrafter"/>
</dbReference>
<evidence type="ECO:0000259" key="5">
    <source>
        <dbReference type="Pfam" id="PF19278"/>
    </source>
</evidence>
<dbReference type="InterPro" id="IPR003692">
    <property type="entry name" value="Hydantoinase_B"/>
</dbReference>
<evidence type="ECO:0000256" key="1">
    <source>
        <dbReference type="ARBA" id="ARBA00010403"/>
    </source>
</evidence>
<keyword evidence="7" id="KW-1185">Reference proteome</keyword>
<name>A0AAN5I131_9BILA</name>